<dbReference type="SMART" id="SM00530">
    <property type="entry name" value="HTH_XRE"/>
    <property type="match status" value="1"/>
</dbReference>
<dbReference type="Gene3D" id="1.10.260.40">
    <property type="entry name" value="lambda repressor-like DNA-binding domains"/>
    <property type="match status" value="1"/>
</dbReference>
<dbReference type="SUPFAM" id="SSF51306">
    <property type="entry name" value="LexA/Signal peptidase"/>
    <property type="match status" value="1"/>
</dbReference>
<gene>
    <name evidence="5" type="ORF">U6C28_18495</name>
</gene>
<feature type="domain" description="HTH cro/C1-type" evidence="4">
    <location>
        <begin position="7"/>
        <end position="66"/>
    </location>
</feature>
<keyword evidence="2" id="KW-0238">DNA-binding</keyword>
<dbReference type="PANTHER" id="PTHR40661:SF3">
    <property type="entry name" value="FELS-1 PROPHAGE TRANSCRIPTIONAL REGULATOR"/>
    <property type="match status" value="1"/>
</dbReference>
<evidence type="ECO:0000256" key="2">
    <source>
        <dbReference type="ARBA" id="ARBA00023125"/>
    </source>
</evidence>
<comment type="caution">
    <text evidence="5">The sequence shown here is derived from an EMBL/GenBank/DDBJ whole genome shotgun (WGS) entry which is preliminary data.</text>
</comment>
<dbReference type="Gene3D" id="2.10.109.10">
    <property type="entry name" value="Umud Fragment, subunit A"/>
    <property type="match status" value="1"/>
</dbReference>
<keyword evidence="1" id="KW-0805">Transcription regulation</keyword>
<dbReference type="Proteomes" id="UP001289615">
    <property type="component" value="Unassembled WGS sequence"/>
</dbReference>
<dbReference type="Pfam" id="PF00717">
    <property type="entry name" value="Peptidase_S24"/>
    <property type="match status" value="1"/>
</dbReference>
<dbReference type="PANTHER" id="PTHR40661">
    <property type="match status" value="1"/>
</dbReference>
<evidence type="ECO:0000313" key="5">
    <source>
        <dbReference type="EMBL" id="MEA0978299.1"/>
    </source>
</evidence>
<organism evidence="5 6">
    <name type="scientific">Lysinibacillus irui</name>
    <dbReference type="NCBI Taxonomy" id="2998077"/>
    <lineage>
        <taxon>Bacteria</taxon>
        <taxon>Bacillati</taxon>
        <taxon>Bacillota</taxon>
        <taxon>Bacilli</taxon>
        <taxon>Bacillales</taxon>
        <taxon>Bacillaceae</taxon>
        <taxon>Lysinibacillus</taxon>
    </lineage>
</organism>
<evidence type="ECO:0000313" key="6">
    <source>
        <dbReference type="Proteomes" id="UP001289615"/>
    </source>
</evidence>
<dbReference type="CDD" id="cd06529">
    <property type="entry name" value="S24_LexA-like"/>
    <property type="match status" value="1"/>
</dbReference>
<dbReference type="InterPro" id="IPR036286">
    <property type="entry name" value="LexA/Signal_pep-like_sf"/>
</dbReference>
<name>A0ABU5NQQ1_9BACI</name>
<protein>
    <submittedName>
        <fullName evidence="5">XRE family transcriptional regulator</fullName>
    </submittedName>
</protein>
<dbReference type="Pfam" id="PF12844">
    <property type="entry name" value="HTH_19"/>
    <property type="match status" value="1"/>
</dbReference>
<dbReference type="PROSITE" id="PS50943">
    <property type="entry name" value="HTH_CROC1"/>
    <property type="match status" value="1"/>
</dbReference>
<dbReference type="CDD" id="cd00093">
    <property type="entry name" value="HTH_XRE"/>
    <property type="match status" value="1"/>
</dbReference>
<keyword evidence="6" id="KW-1185">Reference proteome</keyword>
<dbReference type="InterPro" id="IPR010982">
    <property type="entry name" value="Lambda_DNA-bd_dom_sf"/>
</dbReference>
<accession>A0ABU5NQQ1</accession>
<keyword evidence="3" id="KW-0804">Transcription</keyword>
<reference evidence="5 6" key="1">
    <citation type="submission" date="2023-12" db="EMBL/GenBank/DDBJ databases">
        <title>Genome comparison identifies genes involved in endophytic behavior of Lysinibacillus irui and provides insights into its role as a plant-growth promoting bacterium.</title>
        <authorList>
            <person name="Hilario S."/>
            <person name="Matos I."/>
            <person name="Goncalves M.F.M."/>
            <person name="Pardo C.A."/>
            <person name="Santos M.J."/>
        </authorList>
    </citation>
    <scope>NUCLEOTIDE SEQUENCE [LARGE SCALE GENOMIC DNA]</scope>
    <source>
        <strain evidence="5 6">B3</strain>
    </source>
</reference>
<proteinExistence type="predicted"/>
<dbReference type="SUPFAM" id="SSF47413">
    <property type="entry name" value="lambda repressor-like DNA-binding domains"/>
    <property type="match status" value="1"/>
</dbReference>
<dbReference type="InterPro" id="IPR039418">
    <property type="entry name" value="LexA-like"/>
</dbReference>
<dbReference type="InterPro" id="IPR001387">
    <property type="entry name" value="Cro/C1-type_HTH"/>
</dbReference>
<evidence type="ECO:0000256" key="3">
    <source>
        <dbReference type="ARBA" id="ARBA00023163"/>
    </source>
</evidence>
<dbReference type="EMBL" id="JAXUIA010000014">
    <property type="protein sequence ID" value="MEA0978299.1"/>
    <property type="molecule type" value="Genomic_DNA"/>
</dbReference>
<dbReference type="RefSeq" id="WP_322611960.1">
    <property type="nucleotide sequence ID" value="NZ_JAXLNX010000019.1"/>
</dbReference>
<evidence type="ECO:0000259" key="4">
    <source>
        <dbReference type="PROSITE" id="PS50943"/>
    </source>
</evidence>
<sequence length="225" mass="25370">MAFQHKLKKLREDKGLSMEELVNELHKHYGLSVNKSTISRWENGAEPKGKDLHYIAHYFKVSPSELIDLDLVKIPEDQMISVSLPTYNLPLYGSIFAGALATVEGVTVDDVEFIALPKQMLGKYKNCPKLFGMIVNGDSMNKIIQHGSLVVAKPLELDQYKDGDIVIFSYNNEFSLKRYAPNDLDGYVLFKSESTDSNFKDIPIPINAVNDLKIYGKIVYYGTTL</sequence>
<evidence type="ECO:0000256" key="1">
    <source>
        <dbReference type="ARBA" id="ARBA00023015"/>
    </source>
</evidence>
<dbReference type="InterPro" id="IPR015927">
    <property type="entry name" value="Peptidase_S24_S26A/B/C"/>
</dbReference>